<dbReference type="EMBL" id="CAWYQH010000141">
    <property type="protein sequence ID" value="CAK8694900.1"/>
    <property type="molecule type" value="Genomic_DNA"/>
</dbReference>
<evidence type="ECO:0000313" key="1">
    <source>
        <dbReference type="EMBL" id="CAK8694900.1"/>
    </source>
</evidence>
<organism evidence="1 2">
    <name type="scientific">Clavelina lepadiformis</name>
    <name type="common">Light-bulb sea squirt</name>
    <name type="synonym">Ascidia lepadiformis</name>
    <dbReference type="NCBI Taxonomy" id="159417"/>
    <lineage>
        <taxon>Eukaryota</taxon>
        <taxon>Metazoa</taxon>
        <taxon>Chordata</taxon>
        <taxon>Tunicata</taxon>
        <taxon>Ascidiacea</taxon>
        <taxon>Aplousobranchia</taxon>
        <taxon>Clavelinidae</taxon>
        <taxon>Clavelina</taxon>
    </lineage>
</organism>
<comment type="caution">
    <text evidence="1">The sequence shown here is derived from an EMBL/GenBank/DDBJ whole genome shotgun (WGS) entry which is preliminary data.</text>
</comment>
<gene>
    <name evidence="1" type="ORF">CVLEPA_LOCUS28227</name>
</gene>
<name>A0ABP0GTM8_CLALP</name>
<accession>A0ABP0GTM8</accession>
<protein>
    <submittedName>
        <fullName evidence="1">Uncharacterized protein</fullName>
    </submittedName>
</protein>
<sequence>MQTPKAEKMCSTWFKMMIVLDNTNLPYPTYTNGTLTYCLFGILCNEPLQVLFMVFTTSLRYVTISSECVEASN</sequence>
<keyword evidence="2" id="KW-1185">Reference proteome</keyword>
<reference evidence="1 2" key="1">
    <citation type="submission" date="2024-02" db="EMBL/GenBank/DDBJ databases">
        <authorList>
            <person name="Daric V."/>
            <person name="Darras S."/>
        </authorList>
    </citation>
    <scope>NUCLEOTIDE SEQUENCE [LARGE SCALE GENOMIC DNA]</scope>
</reference>
<proteinExistence type="predicted"/>
<evidence type="ECO:0000313" key="2">
    <source>
        <dbReference type="Proteomes" id="UP001642483"/>
    </source>
</evidence>
<dbReference type="Proteomes" id="UP001642483">
    <property type="component" value="Unassembled WGS sequence"/>
</dbReference>